<dbReference type="Proteomes" id="UP000179115">
    <property type="component" value="Unassembled WGS sequence"/>
</dbReference>
<feature type="domain" description="tRNA synthetases class I catalytic" evidence="10">
    <location>
        <begin position="16"/>
        <end position="326"/>
    </location>
</feature>
<evidence type="ECO:0000313" key="12">
    <source>
        <dbReference type="EMBL" id="OGG71823.1"/>
    </source>
</evidence>
<dbReference type="EC" id="6.1.1.16" evidence="9"/>
<dbReference type="PRINTS" id="PR00983">
    <property type="entry name" value="TRNASYNTHCYS"/>
</dbReference>
<dbReference type="Gene3D" id="1.20.120.640">
    <property type="entry name" value="Anticodon-binding domain of a subclass of class I aminoacyl-tRNA synthetases"/>
    <property type="match status" value="1"/>
</dbReference>
<feature type="binding site" evidence="9">
    <location>
        <position position="251"/>
    </location>
    <ligand>
        <name>Zn(2+)</name>
        <dbReference type="ChEBI" id="CHEBI:29105"/>
    </ligand>
</feature>
<keyword evidence="4 9" id="KW-0547">Nucleotide-binding</keyword>
<dbReference type="SUPFAM" id="SSF47323">
    <property type="entry name" value="Anticodon-binding domain of a subclass of class I aminoacyl-tRNA synthetases"/>
    <property type="match status" value="1"/>
</dbReference>
<proteinExistence type="inferred from homology"/>
<evidence type="ECO:0000256" key="9">
    <source>
        <dbReference type="HAMAP-Rule" id="MF_00041"/>
    </source>
</evidence>
<comment type="caution">
    <text evidence="12">The sequence shown here is derived from an EMBL/GenBank/DDBJ whole genome shotgun (WGS) entry which is preliminary data.</text>
</comment>
<evidence type="ECO:0000256" key="3">
    <source>
        <dbReference type="ARBA" id="ARBA00022723"/>
    </source>
</evidence>
<dbReference type="GO" id="GO:0005829">
    <property type="term" value="C:cytosol"/>
    <property type="evidence" value="ECO:0007669"/>
    <property type="project" value="TreeGrafter"/>
</dbReference>
<dbReference type="PANTHER" id="PTHR10890">
    <property type="entry name" value="CYSTEINYL-TRNA SYNTHETASE"/>
    <property type="match status" value="1"/>
</dbReference>
<keyword evidence="2 9" id="KW-0436">Ligase</keyword>
<comment type="cofactor">
    <cofactor evidence="9">
        <name>Zn(2+)</name>
        <dbReference type="ChEBI" id="CHEBI:29105"/>
    </cofactor>
    <text evidence="9">Binds 1 zinc ion per subunit.</text>
</comment>
<comment type="catalytic activity">
    <reaction evidence="9">
        <text>tRNA(Cys) + L-cysteine + ATP = L-cysteinyl-tRNA(Cys) + AMP + diphosphate</text>
        <dbReference type="Rhea" id="RHEA:17773"/>
        <dbReference type="Rhea" id="RHEA-COMP:9661"/>
        <dbReference type="Rhea" id="RHEA-COMP:9679"/>
        <dbReference type="ChEBI" id="CHEBI:30616"/>
        <dbReference type="ChEBI" id="CHEBI:33019"/>
        <dbReference type="ChEBI" id="CHEBI:35235"/>
        <dbReference type="ChEBI" id="CHEBI:78442"/>
        <dbReference type="ChEBI" id="CHEBI:78517"/>
        <dbReference type="ChEBI" id="CHEBI:456215"/>
        <dbReference type="EC" id="6.1.1.16"/>
    </reaction>
</comment>
<feature type="domain" description="Cysteinyl-tRNA ligase anticodon binding" evidence="11">
    <location>
        <begin position="412"/>
        <end position="445"/>
    </location>
</feature>
<evidence type="ECO:0000259" key="11">
    <source>
        <dbReference type="Pfam" id="PF23493"/>
    </source>
</evidence>
<dbReference type="Pfam" id="PF01406">
    <property type="entry name" value="tRNA-synt_1e"/>
    <property type="match status" value="1"/>
</dbReference>
<dbReference type="SUPFAM" id="SSF52374">
    <property type="entry name" value="Nucleotidylyl transferase"/>
    <property type="match status" value="1"/>
</dbReference>
<keyword evidence="5 9" id="KW-0862">Zinc</keyword>
<comment type="subcellular location">
    <subcellularLocation>
        <location evidence="9">Cytoplasm</location>
    </subcellularLocation>
</comment>
<dbReference type="AlphaFoldDB" id="A0A1F6EDS1"/>
<organism evidence="12 13">
    <name type="scientific">Candidatus Kaiserbacteria bacterium RIFCSPLOWO2_01_FULL_51_21</name>
    <dbReference type="NCBI Taxonomy" id="1798508"/>
    <lineage>
        <taxon>Bacteria</taxon>
        <taxon>Candidatus Kaiseribacteriota</taxon>
    </lineage>
</organism>
<evidence type="ECO:0000259" key="10">
    <source>
        <dbReference type="Pfam" id="PF01406"/>
    </source>
</evidence>
<feature type="short sequence motif" description="'HIGH' region" evidence="9">
    <location>
        <begin position="31"/>
        <end position="41"/>
    </location>
</feature>
<dbReference type="Gene3D" id="3.40.50.620">
    <property type="entry name" value="HUPs"/>
    <property type="match status" value="1"/>
</dbReference>
<keyword evidence="8 9" id="KW-0030">Aminoacyl-tRNA synthetase</keyword>
<evidence type="ECO:0000256" key="6">
    <source>
        <dbReference type="ARBA" id="ARBA00022840"/>
    </source>
</evidence>
<keyword evidence="3 9" id="KW-0479">Metal-binding</keyword>
<evidence type="ECO:0000256" key="4">
    <source>
        <dbReference type="ARBA" id="ARBA00022741"/>
    </source>
</evidence>
<dbReference type="STRING" id="1798508.A3A35_02790"/>
<evidence type="ECO:0000256" key="5">
    <source>
        <dbReference type="ARBA" id="ARBA00022833"/>
    </source>
</evidence>
<dbReference type="InterPro" id="IPR024909">
    <property type="entry name" value="Cys-tRNA/MSH_ligase"/>
</dbReference>
<dbReference type="HAMAP" id="MF_00041">
    <property type="entry name" value="Cys_tRNA_synth"/>
    <property type="match status" value="1"/>
</dbReference>
<comment type="subunit">
    <text evidence="1 9">Monomer.</text>
</comment>
<sequence length="463" mass="52601">MPLRLHNTLTGTLERFEPLQSGAVRMYNCGPTVYDFVHIGNLRSYVFVDTLRRTFEYEGFQVKQVMNITDIGHLQSDADEGEDKMVLALRRQGYEETLENLYAVGTTYADAFKQDLLKLNVEMAETLPRASEHIPEQIALIEALEKQGYAYRISNGVYFDTAKLPTYGKRMRHALSGDEAGARVETNLEKHNQRDFALWKLGGTIGWESPWGKGFPGWHTECAAMSMKYLGESFDIHTGGEDLKFPHHENEIAQAEALTRKTFARYFLHNAFVTIANERMAKSKQNFFTLRDIETKGISPLALRYLFLTSHYRSPLHFTWEALAGAQTALNRLEHTIASSTTDTGKISTIYRTDFLNALEDDLNTPQALAVAWNMIKDDSLSPPDKRATLLDMDRVLGLDLEHAKSNTILLSDLPERVRNLVEERETARANKDWAKADALREKIIGMEFEIEDTDAGPRLGKR</sequence>
<evidence type="ECO:0000256" key="1">
    <source>
        <dbReference type="ARBA" id="ARBA00011245"/>
    </source>
</evidence>
<keyword evidence="7 9" id="KW-0648">Protein biosynthesis</keyword>
<evidence type="ECO:0000313" key="13">
    <source>
        <dbReference type="Proteomes" id="UP000179115"/>
    </source>
</evidence>
<dbReference type="CDD" id="cd00672">
    <property type="entry name" value="CysRS_core"/>
    <property type="match status" value="1"/>
</dbReference>
<dbReference type="EMBL" id="MFLV01000009">
    <property type="protein sequence ID" value="OGG71823.1"/>
    <property type="molecule type" value="Genomic_DNA"/>
</dbReference>
<gene>
    <name evidence="9" type="primary">cysS</name>
    <name evidence="12" type="ORF">A3A35_02790</name>
</gene>
<dbReference type="InterPro" id="IPR009080">
    <property type="entry name" value="tRNAsynth_Ia_anticodon-bd"/>
</dbReference>
<dbReference type="GO" id="GO:0005524">
    <property type="term" value="F:ATP binding"/>
    <property type="evidence" value="ECO:0007669"/>
    <property type="project" value="UniProtKB-UniRule"/>
</dbReference>
<feature type="short sequence motif" description="'KMSKS' region" evidence="9">
    <location>
        <begin position="279"/>
        <end position="283"/>
    </location>
</feature>
<dbReference type="GO" id="GO:0006423">
    <property type="term" value="P:cysteinyl-tRNA aminoacylation"/>
    <property type="evidence" value="ECO:0007669"/>
    <property type="project" value="UniProtKB-UniRule"/>
</dbReference>
<dbReference type="PANTHER" id="PTHR10890:SF3">
    <property type="entry name" value="CYSTEINE--TRNA LIGASE, CYTOPLASMIC"/>
    <property type="match status" value="1"/>
</dbReference>
<dbReference type="InterPro" id="IPR015803">
    <property type="entry name" value="Cys-tRNA-ligase"/>
</dbReference>
<feature type="binding site" evidence="9">
    <location>
        <position position="29"/>
    </location>
    <ligand>
        <name>Zn(2+)</name>
        <dbReference type="ChEBI" id="CHEBI:29105"/>
    </ligand>
</feature>
<reference evidence="12 13" key="1">
    <citation type="journal article" date="2016" name="Nat. Commun.">
        <title>Thousands of microbial genomes shed light on interconnected biogeochemical processes in an aquifer system.</title>
        <authorList>
            <person name="Anantharaman K."/>
            <person name="Brown C.T."/>
            <person name="Hug L.A."/>
            <person name="Sharon I."/>
            <person name="Castelle C.J."/>
            <person name="Probst A.J."/>
            <person name="Thomas B.C."/>
            <person name="Singh A."/>
            <person name="Wilkins M.J."/>
            <person name="Karaoz U."/>
            <person name="Brodie E.L."/>
            <person name="Williams K.H."/>
            <person name="Hubbard S.S."/>
            <person name="Banfield J.F."/>
        </authorList>
    </citation>
    <scope>NUCLEOTIDE SEQUENCE [LARGE SCALE GENOMIC DNA]</scope>
</reference>
<dbReference type="GO" id="GO:0004817">
    <property type="term" value="F:cysteine-tRNA ligase activity"/>
    <property type="evidence" value="ECO:0007669"/>
    <property type="project" value="UniProtKB-UniRule"/>
</dbReference>
<accession>A0A1F6EDS1</accession>
<dbReference type="InterPro" id="IPR014729">
    <property type="entry name" value="Rossmann-like_a/b/a_fold"/>
</dbReference>
<dbReference type="Pfam" id="PF23493">
    <property type="entry name" value="CysS_C"/>
    <property type="match status" value="1"/>
</dbReference>
<comment type="similarity">
    <text evidence="9">Belongs to the class-I aminoacyl-tRNA synthetase family.</text>
</comment>
<dbReference type="NCBIfam" id="TIGR00435">
    <property type="entry name" value="cysS"/>
    <property type="match status" value="1"/>
</dbReference>
<dbReference type="InterPro" id="IPR056411">
    <property type="entry name" value="CysS_C"/>
</dbReference>
<protein>
    <recommendedName>
        <fullName evidence="9">Cysteine--tRNA ligase</fullName>
        <ecNumber evidence="9">6.1.1.16</ecNumber>
    </recommendedName>
    <alternativeName>
        <fullName evidence="9">Cysteinyl-tRNA synthetase</fullName>
        <shortName evidence="9">CysRS</shortName>
    </alternativeName>
</protein>
<dbReference type="GO" id="GO:0008270">
    <property type="term" value="F:zinc ion binding"/>
    <property type="evidence" value="ECO:0007669"/>
    <property type="project" value="UniProtKB-UniRule"/>
</dbReference>
<feature type="binding site" evidence="9">
    <location>
        <position position="222"/>
    </location>
    <ligand>
        <name>Zn(2+)</name>
        <dbReference type="ChEBI" id="CHEBI:29105"/>
    </ligand>
</feature>
<evidence type="ECO:0000256" key="2">
    <source>
        <dbReference type="ARBA" id="ARBA00022598"/>
    </source>
</evidence>
<dbReference type="InterPro" id="IPR032678">
    <property type="entry name" value="tRNA-synt_1_cat_dom"/>
</dbReference>
<evidence type="ECO:0000256" key="8">
    <source>
        <dbReference type="ARBA" id="ARBA00023146"/>
    </source>
</evidence>
<evidence type="ECO:0000256" key="7">
    <source>
        <dbReference type="ARBA" id="ARBA00022917"/>
    </source>
</evidence>
<keyword evidence="6 9" id="KW-0067">ATP-binding</keyword>
<feature type="binding site" evidence="9">
    <location>
        <position position="247"/>
    </location>
    <ligand>
        <name>Zn(2+)</name>
        <dbReference type="ChEBI" id="CHEBI:29105"/>
    </ligand>
</feature>
<feature type="binding site" evidence="9">
    <location>
        <position position="282"/>
    </location>
    <ligand>
        <name>ATP</name>
        <dbReference type="ChEBI" id="CHEBI:30616"/>
    </ligand>
</feature>
<name>A0A1F6EDS1_9BACT</name>
<keyword evidence="9" id="KW-0963">Cytoplasm</keyword>